<evidence type="ECO:0000313" key="1">
    <source>
        <dbReference type="EMBL" id="CAD9006566.1"/>
    </source>
</evidence>
<proteinExistence type="predicted"/>
<organism evidence="1">
    <name type="scientific">Eutreptiella gymnastica</name>
    <dbReference type="NCBI Taxonomy" id="73025"/>
    <lineage>
        <taxon>Eukaryota</taxon>
        <taxon>Discoba</taxon>
        <taxon>Euglenozoa</taxon>
        <taxon>Euglenida</taxon>
        <taxon>Spirocuta</taxon>
        <taxon>Euglenophyceae</taxon>
        <taxon>Eutreptiales</taxon>
        <taxon>Eutreptiaceae</taxon>
        <taxon>Eutreptiella</taxon>
    </lineage>
</organism>
<gene>
    <name evidence="1" type="ORF">EGYM00392_LOCUS17656</name>
</gene>
<name>A0A7S1IB86_9EUGL</name>
<reference evidence="1" key="1">
    <citation type="submission" date="2021-01" db="EMBL/GenBank/DDBJ databases">
        <authorList>
            <person name="Corre E."/>
            <person name="Pelletier E."/>
            <person name="Niang G."/>
            <person name="Scheremetjew M."/>
            <person name="Finn R."/>
            <person name="Kale V."/>
            <person name="Holt S."/>
            <person name="Cochrane G."/>
            <person name="Meng A."/>
            <person name="Brown T."/>
            <person name="Cohen L."/>
        </authorList>
    </citation>
    <scope>NUCLEOTIDE SEQUENCE</scope>
    <source>
        <strain evidence="1">NIES-381</strain>
    </source>
</reference>
<dbReference type="AlphaFoldDB" id="A0A7S1IB86"/>
<protein>
    <submittedName>
        <fullName evidence="1">Uncharacterized protein</fullName>
    </submittedName>
</protein>
<accession>A0A7S1IB86</accession>
<sequence length="129" mass="14406">MSLSASESLPLLYLHCHHPAISLIYYFSKNNPNSRSGGTKSKYNTQGRNDAVGDQIERFYTSHYVRSDESLMAMTAMKQHSPCTPLIVDLYPCLDTQTPKCKSVPVIRSLCRIALIICIQASHSQSTPQ</sequence>
<dbReference type="EMBL" id="HBGA01048049">
    <property type="protein sequence ID" value="CAD9006566.1"/>
    <property type="molecule type" value="Transcribed_RNA"/>
</dbReference>